<evidence type="ECO:0000313" key="3">
    <source>
        <dbReference type="Proteomes" id="UP001283361"/>
    </source>
</evidence>
<organism evidence="2 3">
    <name type="scientific">Elysia crispata</name>
    <name type="common">lettuce slug</name>
    <dbReference type="NCBI Taxonomy" id="231223"/>
    <lineage>
        <taxon>Eukaryota</taxon>
        <taxon>Metazoa</taxon>
        <taxon>Spiralia</taxon>
        <taxon>Lophotrochozoa</taxon>
        <taxon>Mollusca</taxon>
        <taxon>Gastropoda</taxon>
        <taxon>Heterobranchia</taxon>
        <taxon>Euthyneura</taxon>
        <taxon>Panpulmonata</taxon>
        <taxon>Sacoglossa</taxon>
        <taxon>Placobranchoidea</taxon>
        <taxon>Plakobranchidae</taxon>
        <taxon>Elysia</taxon>
    </lineage>
</organism>
<sequence length="77" mass="8239">MDNETEWSAYGSDKVVVVMIMTSPTITTATTTVVMKTLGKYASRGLSSGRLLDSGNFRSHPQEKSINSSLVAAGLDQ</sequence>
<reference evidence="2" key="1">
    <citation type="journal article" date="2023" name="G3 (Bethesda)">
        <title>A reference genome for the long-term kleptoplast-retaining sea slug Elysia crispata morphotype clarki.</title>
        <authorList>
            <person name="Eastman K.E."/>
            <person name="Pendleton A.L."/>
            <person name="Shaikh M.A."/>
            <person name="Suttiyut T."/>
            <person name="Ogas R."/>
            <person name="Tomko P."/>
            <person name="Gavelis G."/>
            <person name="Widhalm J.R."/>
            <person name="Wisecaver J.H."/>
        </authorList>
    </citation>
    <scope>NUCLEOTIDE SEQUENCE</scope>
    <source>
        <strain evidence="2">ECLA1</strain>
    </source>
</reference>
<proteinExistence type="predicted"/>
<evidence type="ECO:0000313" key="2">
    <source>
        <dbReference type="EMBL" id="KAK3800794.1"/>
    </source>
</evidence>
<gene>
    <name evidence="2" type="ORF">RRG08_033648</name>
</gene>
<name>A0AAE1B7E5_9GAST</name>
<dbReference type="EMBL" id="JAWDGP010000420">
    <property type="protein sequence ID" value="KAK3800794.1"/>
    <property type="molecule type" value="Genomic_DNA"/>
</dbReference>
<accession>A0AAE1B7E5</accession>
<feature type="compositionally biased region" description="Polar residues" evidence="1">
    <location>
        <begin position="56"/>
        <end position="70"/>
    </location>
</feature>
<feature type="region of interest" description="Disordered" evidence="1">
    <location>
        <begin position="53"/>
        <end position="77"/>
    </location>
</feature>
<dbReference type="AlphaFoldDB" id="A0AAE1B7E5"/>
<evidence type="ECO:0000256" key="1">
    <source>
        <dbReference type="SAM" id="MobiDB-lite"/>
    </source>
</evidence>
<keyword evidence="3" id="KW-1185">Reference proteome</keyword>
<comment type="caution">
    <text evidence="2">The sequence shown here is derived from an EMBL/GenBank/DDBJ whole genome shotgun (WGS) entry which is preliminary data.</text>
</comment>
<protein>
    <submittedName>
        <fullName evidence="2">Uncharacterized protein</fullName>
    </submittedName>
</protein>
<dbReference type="Proteomes" id="UP001283361">
    <property type="component" value="Unassembled WGS sequence"/>
</dbReference>